<feature type="transmembrane region" description="Helical" evidence="1">
    <location>
        <begin position="108"/>
        <end position="133"/>
    </location>
</feature>
<reference evidence="2" key="1">
    <citation type="submission" date="2021-04" db="EMBL/GenBank/DDBJ databases">
        <title>Dactylosporangium aurantiacum NRRL B-8018 full assembly.</title>
        <authorList>
            <person name="Hartkoorn R.C."/>
            <person name="Beaudoing E."/>
            <person name="Hot D."/>
        </authorList>
    </citation>
    <scope>NUCLEOTIDE SEQUENCE</scope>
    <source>
        <strain evidence="2">NRRL B-8018</strain>
    </source>
</reference>
<keyword evidence="1" id="KW-0472">Membrane</keyword>
<gene>
    <name evidence="2" type="ORF">Daura_17640</name>
</gene>
<accession>A0A9Q9IKH0</accession>
<dbReference type="RefSeq" id="WP_156090157.1">
    <property type="nucleotide sequence ID" value="NZ_CP073767.1"/>
</dbReference>
<proteinExistence type="predicted"/>
<evidence type="ECO:0000313" key="2">
    <source>
        <dbReference type="EMBL" id="UWZ57827.1"/>
    </source>
</evidence>
<name>A0A9Q9IKH0_9ACTN</name>
<keyword evidence="3" id="KW-1185">Reference proteome</keyword>
<feature type="transmembrane region" description="Helical" evidence="1">
    <location>
        <begin position="12"/>
        <end position="34"/>
    </location>
</feature>
<protein>
    <submittedName>
        <fullName evidence="2">Uncharacterized protein</fullName>
    </submittedName>
</protein>
<keyword evidence="1" id="KW-0812">Transmembrane</keyword>
<feature type="transmembrane region" description="Helical" evidence="1">
    <location>
        <begin position="61"/>
        <end position="87"/>
    </location>
</feature>
<organism evidence="2 3">
    <name type="scientific">Dactylosporangium aurantiacum</name>
    <dbReference type="NCBI Taxonomy" id="35754"/>
    <lineage>
        <taxon>Bacteria</taxon>
        <taxon>Bacillati</taxon>
        <taxon>Actinomycetota</taxon>
        <taxon>Actinomycetes</taxon>
        <taxon>Micromonosporales</taxon>
        <taxon>Micromonosporaceae</taxon>
        <taxon>Dactylosporangium</taxon>
    </lineage>
</organism>
<keyword evidence="1" id="KW-1133">Transmembrane helix</keyword>
<dbReference type="EMBL" id="CP073767">
    <property type="protein sequence ID" value="UWZ57827.1"/>
    <property type="molecule type" value="Genomic_DNA"/>
</dbReference>
<dbReference type="KEGG" id="daur:Daura_17640"/>
<sequence>MSERQYPAGGSALVLSAVAAAVCYPLATYGPGWWRGARLPDMDPPFDLGWLHDGLAWTAQYVGPVLCSVFAALAVALLVVAAFTGGFRTRSATVGRLVAAGRAGPGAALALVAALAVGWFLLTQVAALVAPLLGMYHGEIHPAVP</sequence>
<evidence type="ECO:0000256" key="1">
    <source>
        <dbReference type="SAM" id="Phobius"/>
    </source>
</evidence>
<evidence type="ECO:0000313" key="3">
    <source>
        <dbReference type="Proteomes" id="UP001058003"/>
    </source>
</evidence>
<dbReference type="Proteomes" id="UP001058003">
    <property type="component" value="Chromosome"/>
</dbReference>
<dbReference type="AlphaFoldDB" id="A0A9Q9IKH0"/>